<dbReference type="RefSeq" id="WP_088768659.1">
    <property type="nucleotide sequence ID" value="NZ_CP022133.1"/>
</dbReference>
<evidence type="ECO:0000313" key="1">
    <source>
        <dbReference type="EMBL" id="ASG66284.1"/>
    </source>
</evidence>
<organism evidence="1 2">
    <name type="scientific">Idiomarina piscisalsi</name>
    <dbReference type="NCBI Taxonomy" id="1096243"/>
    <lineage>
        <taxon>Bacteria</taxon>
        <taxon>Pseudomonadati</taxon>
        <taxon>Pseudomonadota</taxon>
        <taxon>Gammaproteobacteria</taxon>
        <taxon>Alteromonadales</taxon>
        <taxon>Idiomarinaceae</taxon>
        <taxon>Idiomarina</taxon>
    </lineage>
</organism>
<dbReference type="Pfam" id="PF02348">
    <property type="entry name" value="CTP_transf_3"/>
    <property type="match status" value="1"/>
</dbReference>
<dbReference type="GO" id="GO:0016779">
    <property type="term" value="F:nucleotidyltransferase activity"/>
    <property type="evidence" value="ECO:0007669"/>
    <property type="project" value="UniProtKB-KW"/>
</dbReference>
<protein>
    <submittedName>
        <fullName evidence="1">Acylneuraminate cytidylyltransferase</fullName>
    </submittedName>
</protein>
<dbReference type="SUPFAM" id="SSF53448">
    <property type="entry name" value="Nucleotide-diphospho-sugar transferases"/>
    <property type="match status" value="1"/>
</dbReference>
<name>A0ABM6LUU4_9GAMM</name>
<dbReference type="PANTHER" id="PTHR21485">
    <property type="entry name" value="HAD SUPERFAMILY MEMBERS CMAS AND KDSC"/>
    <property type="match status" value="1"/>
</dbReference>
<keyword evidence="1" id="KW-0548">Nucleotidyltransferase</keyword>
<dbReference type="InterPro" id="IPR029044">
    <property type="entry name" value="Nucleotide-diphossugar_trans"/>
</dbReference>
<accession>A0ABM6LUU4</accession>
<dbReference type="Proteomes" id="UP000197717">
    <property type="component" value="Chromosome"/>
</dbReference>
<reference evidence="1 2" key="1">
    <citation type="submission" date="2017-06" db="EMBL/GenBank/DDBJ databases">
        <title>Complete genome sequence of Idiomarina piscisalsi strain 10PY1A isolated from soil of Soudi Arabia.</title>
        <authorList>
            <person name="Kim M.-C."/>
            <person name="Jung B.K."/>
            <person name="Budiyanto F."/>
            <person name="Nzila A."/>
            <person name="Shin J.-H."/>
        </authorList>
    </citation>
    <scope>NUCLEOTIDE SEQUENCE [LARGE SCALE GENOMIC DNA]</scope>
    <source>
        <strain evidence="1 2">10PY1A</strain>
    </source>
</reference>
<dbReference type="Gene3D" id="3.90.550.10">
    <property type="entry name" value="Spore Coat Polysaccharide Biosynthesis Protein SpsA, Chain A"/>
    <property type="match status" value="1"/>
</dbReference>
<dbReference type="EMBL" id="CP022133">
    <property type="protein sequence ID" value="ASG66284.1"/>
    <property type="molecule type" value="Genomic_DNA"/>
</dbReference>
<dbReference type="PANTHER" id="PTHR21485:SF6">
    <property type="entry name" value="N-ACYLNEURAMINATE CYTIDYLYLTRANSFERASE-RELATED"/>
    <property type="match status" value="1"/>
</dbReference>
<keyword evidence="2" id="KW-1185">Reference proteome</keyword>
<dbReference type="InterPro" id="IPR050793">
    <property type="entry name" value="CMP-NeuNAc_synthase"/>
</dbReference>
<gene>
    <name evidence="1" type="ORF">CEW91_09100</name>
</gene>
<proteinExistence type="predicted"/>
<sequence length="230" mass="25479">MSRTIAFVFARGGSKGLPGKNIKALCDKPLIQYSIDRALASELIDDIYVSTDDADIAHVSRERGAKVIDRPKELATDDSPEWLSWQHAITWVTQHTGSFETFVSLPATSPLTTVADVNSAIFRLKQSDADICLSVTPSNHHPSFNMVTLDDEQYASLMFNSESKITRRQDAPKAYNITTCVYAATTDFVLAAKGLFDGKATAIEVPRERAVDIDDIIDFKFAELLMTERN</sequence>
<dbReference type="InterPro" id="IPR003329">
    <property type="entry name" value="Cytidylyl_trans"/>
</dbReference>
<dbReference type="CDD" id="cd02513">
    <property type="entry name" value="CMP-NeuAc_Synthase"/>
    <property type="match status" value="1"/>
</dbReference>
<evidence type="ECO:0000313" key="2">
    <source>
        <dbReference type="Proteomes" id="UP000197717"/>
    </source>
</evidence>
<keyword evidence="1" id="KW-0808">Transferase</keyword>